<reference evidence="1 2" key="1">
    <citation type="submission" date="2020-04" db="EMBL/GenBank/DDBJ databases">
        <authorList>
            <person name="Wallbank WR R."/>
            <person name="Pardo Diaz C."/>
            <person name="Kozak K."/>
            <person name="Martin S."/>
            <person name="Jiggins C."/>
            <person name="Moest M."/>
            <person name="Warren A I."/>
            <person name="Byers J.R.P. K."/>
            <person name="Montejo-Kovacevich G."/>
            <person name="Yen C E."/>
        </authorList>
    </citation>
    <scope>NUCLEOTIDE SEQUENCE [LARGE SCALE GENOMIC DNA]</scope>
</reference>
<gene>
    <name evidence="1" type="ORF">APLA_LOCUS1779</name>
</gene>
<evidence type="ECO:0000313" key="1">
    <source>
        <dbReference type="EMBL" id="CAB3223712.1"/>
    </source>
</evidence>
<accession>A0A8S0YUN2</accession>
<evidence type="ECO:0000313" key="2">
    <source>
        <dbReference type="Proteomes" id="UP000494106"/>
    </source>
</evidence>
<name>A0A8S0YUN2_ARCPL</name>
<keyword evidence="2" id="KW-1185">Reference proteome</keyword>
<dbReference type="Proteomes" id="UP000494106">
    <property type="component" value="Unassembled WGS sequence"/>
</dbReference>
<dbReference type="EMBL" id="CADEBC010000135">
    <property type="protein sequence ID" value="CAB3223712.1"/>
    <property type="molecule type" value="Genomic_DNA"/>
</dbReference>
<organism evidence="1 2">
    <name type="scientific">Arctia plantaginis</name>
    <name type="common">Wood tiger moth</name>
    <name type="synonym">Phalaena plantaginis</name>
    <dbReference type="NCBI Taxonomy" id="874455"/>
    <lineage>
        <taxon>Eukaryota</taxon>
        <taxon>Metazoa</taxon>
        <taxon>Ecdysozoa</taxon>
        <taxon>Arthropoda</taxon>
        <taxon>Hexapoda</taxon>
        <taxon>Insecta</taxon>
        <taxon>Pterygota</taxon>
        <taxon>Neoptera</taxon>
        <taxon>Endopterygota</taxon>
        <taxon>Lepidoptera</taxon>
        <taxon>Glossata</taxon>
        <taxon>Ditrysia</taxon>
        <taxon>Noctuoidea</taxon>
        <taxon>Erebidae</taxon>
        <taxon>Arctiinae</taxon>
        <taxon>Arctia</taxon>
    </lineage>
</organism>
<dbReference type="AlphaFoldDB" id="A0A8S0YUN2"/>
<protein>
    <submittedName>
        <fullName evidence="1">Uncharacterized protein</fullName>
    </submittedName>
</protein>
<feature type="non-terminal residue" evidence="1">
    <location>
        <position position="27"/>
    </location>
</feature>
<proteinExistence type="predicted"/>
<sequence>RVLVNSFPVKWIVSVNINEIVSSCHQG</sequence>
<comment type="caution">
    <text evidence="1">The sequence shown here is derived from an EMBL/GenBank/DDBJ whole genome shotgun (WGS) entry which is preliminary data.</text>
</comment>